<evidence type="ECO:0000259" key="6">
    <source>
        <dbReference type="Pfam" id="PF02826"/>
    </source>
</evidence>
<dbReference type="CDD" id="cd12171">
    <property type="entry name" value="2-Hacid_dh_10"/>
    <property type="match status" value="1"/>
</dbReference>
<evidence type="ECO:0000256" key="1">
    <source>
        <dbReference type="ARBA" id="ARBA00005854"/>
    </source>
</evidence>
<comment type="similarity">
    <text evidence="1 4">Belongs to the D-isomer specific 2-hydroxyacid dehydrogenase family.</text>
</comment>
<dbReference type="InterPro" id="IPR006140">
    <property type="entry name" value="D-isomer_DH_NAD-bd"/>
</dbReference>
<dbReference type="GO" id="GO:0004617">
    <property type="term" value="F:phosphoglycerate dehydrogenase activity"/>
    <property type="evidence" value="ECO:0007669"/>
    <property type="project" value="UniProtKB-ARBA"/>
</dbReference>
<reference evidence="7 8" key="1">
    <citation type="submission" date="2019-10" db="EMBL/GenBank/DDBJ databases">
        <title>Rubrobacter sp nov SCSIO 52915 isolated from a deep-sea sediment in the South China Sea.</title>
        <authorList>
            <person name="Chen R.W."/>
        </authorList>
    </citation>
    <scope>NUCLEOTIDE SEQUENCE [LARGE SCALE GENOMIC DNA]</scope>
    <source>
        <strain evidence="7 8">SCSIO 52915</strain>
    </source>
</reference>
<dbReference type="GO" id="GO:0047545">
    <property type="term" value="F:(S)-2-hydroxyglutarate dehydrogenase activity"/>
    <property type="evidence" value="ECO:0007669"/>
    <property type="project" value="UniProtKB-ARBA"/>
</dbReference>
<dbReference type="RefSeq" id="WP_166397788.1">
    <property type="nucleotide sequence ID" value="NZ_CP045121.1"/>
</dbReference>
<dbReference type="AlphaFoldDB" id="A0A6G8Q0W5"/>
<evidence type="ECO:0000259" key="5">
    <source>
        <dbReference type="Pfam" id="PF00389"/>
    </source>
</evidence>
<name>A0A6G8Q0W5_9ACTN</name>
<proteinExistence type="inferred from homology"/>
<dbReference type="InterPro" id="IPR006139">
    <property type="entry name" value="D-isomer_2_OHA_DH_cat_dom"/>
</dbReference>
<dbReference type="SUPFAM" id="SSF51735">
    <property type="entry name" value="NAD(P)-binding Rossmann-fold domains"/>
    <property type="match status" value="1"/>
</dbReference>
<evidence type="ECO:0000256" key="2">
    <source>
        <dbReference type="ARBA" id="ARBA00023002"/>
    </source>
</evidence>
<accession>A0A6G8Q0W5</accession>
<dbReference type="PANTHER" id="PTHR42789">
    <property type="entry name" value="D-ISOMER SPECIFIC 2-HYDROXYACID DEHYDROGENASE FAMILY PROTEIN (AFU_ORTHOLOGUE AFUA_6G10090)"/>
    <property type="match status" value="1"/>
</dbReference>
<evidence type="ECO:0000313" key="8">
    <source>
        <dbReference type="Proteomes" id="UP000502706"/>
    </source>
</evidence>
<dbReference type="GO" id="GO:0006564">
    <property type="term" value="P:L-serine biosynthetic process"/>
    <property type="evidence" value="ECO:0007669"/>
    <property type="project" value="UniProtKB-ARBA"/>
</dbReference>
<dbReference type="FunFam" id="3.40.50.720:FF:000041">
    <property type="entry name" value="D-3-phosphoglycerate dehydrogenase"/>
    <property type="match status" value="1"/>
</dbReference>
<dbReference type="KEGG" id="rmar:GBA65_18085"/>
<dbReference type="Pfam" id="PF00389">
    <property type="entry name" value="2-Hacid_dh"/>
    <property type="match status" value="1"/>
</dbReference>
<evidence type="ECO:0000256" key="4">
    <source>
        <dbReference type="RuleBase" id="RU003719"/>
    </source>
</evidence>
<evidence type="ECO:0000313" key="7">
    <source>
        <dbReference type="EMBL" id="QIN80112.1"/>
    </source>
</evidence>
<dbReference type="Gene3D" id="3.40.50.720">
    <property type="entry name" value="NAD(P)-binding Rossmann-like Domain"/>
    <property type="match status" value="2"/>
</dbReference>
<dbReference type="InterPro" id="IPR036291">
    <property type="entry name" value="NAD(P)-bd_dom_sf"/>
</dbReference>
<dbReference type="GO" id="GO:0051287">
    <property type="term" value="F:NAD binding"/>
    <property type="evidence" value="ECO:0007669"/>
    <property type="project" value="InterPro"/>
</dbReference>
<gene>
    <name evidence="7" type="ORF">GBA65_18085</name>
</gene>
<dbReference type="Proteomes" id="UP000502706">
    <property type="component" value="Chromosome"/>
</dbReference>
<protein>
    <recommendedName>
        <fullName evidence="9">D-3-phosphoglycerate dehydrogenase</fullName>
    </recommendedName>
</protein>
<dbReference type="PANTHER" id="PTHR42789:SF1">
    <property type="entry name" value="D-ISOMER SPECIFIC 2-HYDROXYACID DEHYDROGENASE FAMILY PROTEIN (AFU_ORTHOLOGUE AFUA_6G10090)"/>
    <property type="match status" value="1"/>
</dbReference>
<evidence type="ECO:0000256" key="3">
    <source>
        <dbReference type="ARBA" id="ARBA00023027"/>
    </source>
</evidence>
<organism evidence="7 8">
    <name type="scientific">Rubrobacter marinus</name>
    <dbReference type="NCBI Taxonomy" id="2653852"/>
    <lineage>
        <taxon>Bacteria</taxon>
        <taxon>Bacillati</taxon>
        <taxon>Actinomycetota</taxon>
        <taxon>Rubrobacteria</taxon>
        <taxon>Rubrobacterales</taxon>
        <taxon>Rubrobacteraceae</taxon>
        <taxon>Rubrobacter</taxon>
    </lineage>
</organism>
<evidence type="ECO:0008006" key="9">
    <source>
        <dbReference type="Google" id="ProtNLM"/>
    </source>
</evidence>
<keyword evidence="3" id="KW-0520">NAD</keyword>
<feature type="domain" description="D-isomer specific 2-hydroxyacid dehydrogenase NAD-binding" evidence="6">
    <location>
        <begin position="134"/>
        <end position="311"/>
    </location>
</feature>
<dbReference type="SUPFAM" id="SSF52283">
    <property type="entry name" value="Formate/glycerate dehydrogenase catalytic domain-like"/>
    <property type="match status" value="1"/>
</dbReference>
<dbReference type="Pfam" id="PF02826">
    <property type="entry name" value="2-Hacid_dh_C"/>
    <property type="match status" value="1"/>
</dbReference>
<dbReference type="EMBL" id="CP045121">
    <property type="protein sequence ID" value="QIN80112.1"/>
    <property type="molecule type" value="Genomic_DNA"/>
</dbReference>
<dbReference type="InterPro" id="IPR050857">
    <property type="entry name" value="D-2-hydroxyacid_DH"/>
</dbReference>
<feature type="domain" description="D-isomer specific 2-hydroxyacid dehydrogenase catalytic" evidence="5">
    <location>
        <begin position="59"/>
        <end position="343"/>
    </location>
</feature>
<keyword evidence="2 4" id="KW-0560">Oxidoreductase</keyword>
<sequence>MDVLCVGDLFLSSARFREAIEKEMGEDFGPLREVSWAGETAEDQHHLQQLMEQEGPEAVPAPEEVVEALGEAEALVVHFAPVSEAVLDAGPNLKAVIVARAGFENVNVEAASARGIAVVNLQGRNASSVAEQTLGLMLAETRSIARSDRGIRAGRWPKEFPQEPYDLSGRTVGLIGFGQVARQLASRLSGFGVTLLVYDPYVEGETISSHGGEKVDDLDTIFREGNFVSLHARLSGETSRFIGREHFEQMKPTAFFINTARSRMVRYDDLLEVLKEGRIAGAGLDVHDEEPLEEGSPWLELENVTLTPHVAGSTSSAWENSVRMVGEAVRELDETGRPRNTVNVEELQKR</sequence>
<keyword evidence="8" id="KW-1185">Reference proteome</keyword>